<dbReference type="AlphaFoldDB" id="A0A7S9QDP2"/>
<keyword evidence="1" id="KW-1133">Transmembrane helix</keyword>
<dbReference type="KEGG" id="poz:I0K15_00795"/>
<sequence length="231" mass="24324">MRYLVLGLAIVFALVPFLTPFDGFDPEAFPVPQEDPPIQPAGWAFAIWGPIYLALIAHGARQVLRPKLEDRTIRPPLILSLGVGSVWLPIAQVSPVWATILITLMLGGALSALLVGRAARDPWLTDLPLGLYAGWLSAATGVSLALLCAGYGFVFDASGWGYVFLVIVIGLAAMYQLGLGFVPGYATAVAWALLGVIATNMDGSRGMVALATLGIVLIAGVLIATRGRKTA</sequence>
<gene>
    <name evidence="2" type="ORF">I0K15_00795</name>
</gene>
<protein>
    <submittedName>
        <fullName evidence="2">Uncharacterized protein</fullName>
    </submittedName>
</protein>
<proteinExistence type="predicted"/>
<feature type="transmembrane region" description="Helical" evidence="1">
    <location>
        <begin position="184"/>
        <end position="201"/>
    </location>
</feature>
<dbReference type="Proteomes" id="UP000594800">
    <property type="component" value="Chromosome"/>
</dbReference>
<feature type="transmembrane region" description="Helical" evidence="1">
    <location>
        <begin position="72"/>
        <end position="90"/>
    </location>
</feature>
<keyword evidence="3" id="KW-1185">Reference proteome</keyword>
<feature type="transmembrane region" description="Helical" evidence="1">
    <location>
        <begin position="96"/>
        <end position="115"/>
    </location>
</feature>
<name>A0A7S9QDP2_9RHOB</name>
<evidence type="ECO:0000313" key="2">
    <source>
        <dbReference type="EMBL" id="QPH54351.1"/>
    </source>
</evidence>
<dbReference type="InterPro" id="IPR038330">
    <property type="entry name" value="TspO/MBR-related_sf"/>
</dbReference>
<evidence type="ECO:0000313" key="3">
    <source>
        <dbReference type="Proteomes" id="UP000594800"/>
    </source>
</evidence>
<feature type="transmembrane region" description="Helical" evidence="1">
    <location>
        <begin position="207"/>
        <end position="225"/>
    </location>
</feature>
<dbReference type="Gene3D" id="1.20.1260.100">
    <property type="entry name" value="TspO/MBR protein"/>
    <property type="match status" value="1"/>
</dbReference>
<dbReference type="RefSeq" id="WP_196103560.1">
    <property type="nucleotide sequence ID" value="NZ_CP064942.1"/>
</dbReference>
<reference evidence="2 3" key="1">
    <citation type="submission" date="2020-11" db="EMBL/GenBank/DDBJ databases">
        <title>Description of Pontivivens ytuae sp. nov. isolated from deep sea sediment of Mariana Trench.</title>
        <authorList>
            <person name="Wang Z."/>
            <person name="Sun Q.-L."/>
            <person name="Xu X.-D."/>
            <person name="Tang Y.-Z."/>
            <person name="Zhang J."/>
        </authorList>
    </citation>
    <scope>NUCLEOTIDE SEQUENCE [LARGE SCALE GENOMIC DNA]</scope>
    <source>
        <strain evidence="2 3">MT2928</strain>
    </source>
</reference>
<feature type="transmembrane region" description="Helical" evidence="1">
    <location>
        <begin position="127"/>
        <end position="153"/>
    </location>
</feature>
<dbReference type="EMBL" id="CP064942">
    <property type="protein sequence ID" value="QPH54351.1"/>
    <property type="molecule type" value="Genomic_DNA"/>
</dbReference>
<organism evidence="2 3">
    <name type="scientific">Pontivivens ytuae</name>
    <dbReference type="NCBI Taxonomy" id="2789856"/>
    <lineage>
        <taxon>Bacteria</taxon>
        <taxon>Pseudomonadati</taxon>
        <taxon>Pseudomonadota</taxon>
        <taxon>Alphaproteobacteria</taxon>
        <taxon>Rhodobacterales</taxon>
        <taxon>Paracoccaceae</taxon>
        <taxon>Pontivivens</taxon>
    </lineage>
</organism>
<feature type="transmembrane region" description="Helical" evidence="1">
    <location>
        <begin position="159"/>
        <end position="177"/>
    </location>
</feature>
<feature type="transmembrane region" description="Helical" evidence="1">
    <location>
        <begin position="42"/>
        <end position="60"/>
    </location>
</feature>
<keyword evidence="1" id="KW-0472">Membrane</keyword>
<accession>A0A7S9QDP2</accession>
<keyword evidence="1" id="KW-0812">Transmembrane</keyword>
<evidence type="ECO:0000256" key="1">
    <source>
        <dbReference type="SAM" id="Phobius"/>
    </source>
</evidence>